<reference evidence="1" key="1">
    <citation type="journal article" date="2015" name="Nature">
        <title>Complex archaea that bridge the gap between prokaryotes and eukaryotes.</title>
        <authorList>
            <person name="Spang A."/>
            <person name="Saw J.H."/>
            <person name="Jorgensen S.L."/>
            <person name="Zaremba-Niedzwiedzka K."/>
            <person name="Martijn J."/>
            <person name="Lind A.E."/>
            <person name="van Eijk R."/>
            <person name="Schleper C."/>
            <person name="Guy L."/>
            <person name="Ettema T.J."/>
        </authorList>
    </citation>
    <scope>NUCLEOTIDE SEQUENCE</scope>
</reference>
<sequence>MTIECRCCKTDTKKRKLIKRYPLKKVNIEIDDGYDEYYCSNTIESKRPWYTNERGKKTYKITTEECRNRILVKKTKG</sequence>
<proteinExistence type="predicted"/>
<dbReference type="EMBL" id="LAZR01011969">
    <property type="protein sequence ID" value="KKM50048.1"/>
    <property type="molecule type" value="Genomic_DNA"/>
</dbReference>
<protein>
    <submittedName>
        <fullName evidence="1">Uncharacterized protein</fullName>
    </submittedName>
</protein>
<name>A0A0F9J9S5_9ZZZZ</name>
<organism evidence="1">
    <name type="scientific">marine sediment metagenome</name>
    <dbReference type="NCBI Taxonomy" id="412755"/>
    <lineage>
        <taxon>unclassified sequences</taxon>
        <taxon>metagenomes</taxon>
        <taxon>ecological metagenomes</taxon>
    </lineage>
</organism>
<comment type="caution">
    <text evidence="1">The sequence shown here is derived from an EMBL/GenBank/DDBJ whole genome shotgun (WGS) entry which is preliminary data.</text>
</comment>
<gene>
    <name evidence="1" type="ORF">LCGC14_1556430</name>
</gene>
<dbReference type="AlphaFoldDB" id="A0A0F9J9S5"/>
<evidence type="ECO:0000313" key="1">
    <source>
        <dbReference type="EMBL" id="KKM50048.1"/>
    </source>
</evidence>
<accession>A0A0F9J9S5</accession>